<dbReference type="InterPro" id="IPR026444">
    <property type="entry name" value="Secre_tail"/>
</dbReference>
<comment type="similarity">
    <text evidence="1">Belongs to the glycosyl hydrolase 13 family.</text>
</comment>
<keyword evidence="4" id="KW-0326">Glycosidase</keyword>
<feature type="region of interest" description="Disordered" evidence="2">
    <location>
        <begin position="894"/>
        <end position="915"/>
    </location>
</feature>
<comment type="caution">
    <text evidence="4">The sequence shown here is derived from an EMBL/GenBank/DDBJ whole genome shotgun (WGS) entry which is preliminary data.</text>
</comment>
<dbReference type="SMART" id="SM00642">
    <property type="entry name" value="Aamy"/>
    <property type="match status" value="1"/>
</dbReference>
<evidence type="ECO:0000313" key="5">
    <source>
        <dbReference type="Proteomes" id="UP001155010"/>
    </source>
</evidence>
<dbReference type="SUPFAM" id="SSF49265">
    <property type="entry name" value="Fibronectin type III"/>
    <property type="match status" value="1"/>
</dbReference>
<dbReference type="InterPro" id="IPR014756">
    <property type="entry name" value="Ig_E-set"/>
</dbReference>
<dbReference type="CDD" id="cd11350">
    <property type="entry name" value="AmyAc_4"/>
    <property type="match status" value="1"/>
</dbReference>
<dbReference type="Proteomes" id="UP001155010">
    <property type="component" value="Unassembled WGS sequence"/>
</dbReference>
<protein>
    <submittedName>
        <fullName evidence="4">Glycosidase</fullName>
    </submittedName>
</protein>
<sequence>MIVAILLAATPVAGQVVETTPSPPRTDQSVTIFFNAEEGSGGLEDHGGEVYAHTGISTTDNPDQAWKCVKNHWPTSDQFTGNRDDTKLTRVDGDPNRYRLEVDNIRAYYQDTNTSCDLAEDEEVETMNMVFRNADGSKEGKASGGSDIFVDVVDVSGSEPVVTASITNPTGNPPLYPFIASTDTTVTVSVSGDTANVDALSGVRLFVDGTQVASTPDDSLSYELAMDTPNRFQIRAEVEATNGDSTIIDSTSTFAVRTPNVVDEARPPDVQDGINYNSDGSVTLSLYAPDKEFVYALGDFSNWEIDGDYFMKRHQVAPDSTHWWITLDNLSSGQEYAYQYFVDGELRIGDPFSHKVLSPQDEALDAQALGFSGGIKPYPGDETENLVSVLEPGQEDFNFSDFTPPERSEMVIYELLLRDFVENNSYQTLTDTLDYLDRLGVNAIELMPVSNYGGNESWGYNPNFHLALDKAYGPPEDLKQFVEAAHQRGIAVLLDVVYNHATNQSPLVQMYGTSDENPWLNVPASSPFSVFNQLNHGNPFVRHYIDRANTYWLEEFNVDGFRFDLSKGFISGQPSDPNEYQPQRIDNLQRIADHIWDNVDSEAYVILEHFGVAQEEQELSAYRADETGGMMLWNNMNEPYSQVSMGFTEDSDLRNTYYENRDFNNPNYVTYMESHDEQWLMRRNKLFGNSDDGYDVQGLETALNRQKLAGALFFTVPGPRMMWQFGELGYGWGSDECLKPGGAGNGDCASGAPGRTAPKPIRWDYRDPEQSPDRVRLYKTWSALLQLRGSHEVFTSPDTEVDLDGGGNPQRRIELRHDSMDAVVVGNMGVTRTEVAPKFPSTGAWYDYFTGQRVNIESEEQDAAVSMAPGEFHIYTSAPVDTPEAGLVPYEAVAPPPATPTSLEASGDPETNTASLSWSASTASDVTGQQVYRGTVATFDTTGQRIATLGPETTSYTDTTITEGTAYYYRVVAQDNDGMRSGATSSARVLLRPSTVAVSASRSFGSGSAKSDYRLVALPGQVSRGLENTFGGAAGDAWQAYWDDGSPDDYLQKFDGSSTFDLAPGRGFWVISESPWSVDDEFSPVSLAEDAGRQVAIINLRQGWNIISNPLGIDVAWSRVEEANDGSLQPLWRFDGSFGQTDTFASARTGEAFYFHNQGGRARLKIPYVAAAAEAQTASSQGPSLLTLTARGPEGTASTVRVGTSPDAEDAVGPEDVVAPPSQFEPVSLRVRVDDEKAPARARTLSRSLRAASNDEGATYELSLRAVSGTPVRLSVDNVREAGAAVRLVNRQTGVTHDLRTASSVELVPPEEETRWVLLVGSESFVEKEQSELQPESLTLWPTYPNPFREQTTIEYTLPEAGAVRLEVYDLLGRRVQVLADGQHEEGLHRVVWNGRDGGGVPAASGLYIVRLQANGTTRSRKMTLVR</sequence>
<dbReference type="Pfam" id="PF13860">
    <property type="entry name" value="FlgD_ig"/>
    <property type="match status" value="1"/>
</dbReference>
<gene>
    <name evidence="4" type="ORF">GGP83_001104</name>
</gene>
<dbReference type="SUPFAM" id="SSF81296">
    <property type="entry name" value="E set domains"/>
    <property type="match status" value="1"/>
</dbReference>
<proteinExistence type="inferred from homology"/>
<dbReference type="InterPro" id="IPR013783">
    <property type="entry name" value="Ig-like_fold"/>
</dbReference>
<dbReference type="Gene3D" id="2.60.40.10">
    <property type="entry name" value="Immunoglobulins"/>
    <property type="match status" value="2"/>
</dbReference>
<feature type="region of interest" description="Disordered" evidence="2">
    <location>
        <begin position="1195"/>
        <end position="1221"/>
    </location>
</feature>
<dbReference type="InterPro" id="IPR036116">
    <property type="entry name" value="FN3_sf"/>
</dbReference>
<dbReference type="PROSITE" id="PS50853">
    <property type="entry name" value="FN3"/>
    <property type="match status" value="1"/>
</dbReference>
<evidence type="ECO:0000256" key="2">
    <source>
        <dbReference type="SAM" id="MobiDB-lite"/>
    </source>
</evidence>
<dbReference type="Gene3D" id="3.20.20.80">
    <property type="entry name" value="Glycosidases"/>
    <property type="match status" value="1"/>
</dbReference>
<evidence type="ECO:0000313" key="4">
    <source>
        <dbReference type="EMBL" id="MCS3951163.1"/>
    </source>
</evidence>
<accession>A0A9X2U7C8</accession>
<dbReference type="RefSeq" id="WP_259086911.1">
    <property type="nucleotide sequence ID" value="NZ_JANTZN010000001.1"/>
</dbReference>
<dbReference type="GO" id="GO:0016798">
    <property type="term" value="F:hydrolase activity, acting on glycosyl bonds"/>
    <property type="evidence" value="ECO:0007669"/>
    <property type="project" value="UniProtKB-KW"/>
</dbReference>
<reference evidence="4" key="1">
    <citation type="submission" date="2022-08" db="EMBL/GenBank/DDBJ databases">
        <title>Genomic Encyclopedia of Type Strains, Phase V (KMG-V): Genome sequencing to study the core and pangenomes of soil and plant-associated prokaryotes.</title>
        <authorList>
            <person name="Whitman W."/>
        </authorList>
    </citation>
    <scope>NUCLEOTIDE SEQUENCE</scope>
    <source>
        <strain evidence="4">SP2017</strain>
    </source>
</reference>
<dbReference type="InterPro" id="IPR006047">
    <property type="entry name" value="GH13_cat_dom"/>
</dbReference>
<dbReference type="Pfam" id="PF00128">
    <property type="entry name" value="Alpha-amylase"/>
    <property type="match status" value="2"/>
</dbReference>
<evidence type="ECO:0000259" key="3">
    <source>
        <dbReference type="PROSITE" id="PS50853"/>
    </source>
</evidence>
<evidence type="ECO:0000256" key="1">
    <source>
        <dbReference type="ARBA" id="ARBA00008061"/>
    </source>
</evidence>
<dbReference type="EMBL" id="JANUBB010000003">
    <property type="protein sequence ID" value="MCS3951163.1"/>
    <property type="molecule type" value="Genomic_DNA"/>
</dbReference>
<dbReference type="InterPro" id="IPR025965">
    <property type="entry name" value="FlgD/Vpr_Ig-like"/>
</dbReference>
<name>A0A9X2U7C8_9BACT</name>
<dbReference type="SUPFAM" id="SSF51445">
    <property type="entry name" value="(Trans)glycosidases"/>
    <property type="match status" value="1"/>
</dbReference>
<dbReference type="GO" id="GO:0005975">
    <property type="term" value="P:carbohydrate metabolic process"/>
    <property type="evidence" value="ECO:0007669"/>
    <property type="project" value="InterPro"/>
</dbReference>
<organism evidence="4 5">
    <name type="scientific">Salinibacter ruber</name>
    <dbReference type="NCBI Taxonomy" id="146919"/>
    <lineage>
        <taxon>Bacteria</taxon>
        <taxon>Pseudomonadati</taxon>
        <taxon>Rhodothermota</taxon>
        <taxon>Rhodothermia</taxon>
        <taxon>Rhodothermales</taxon>
        <taxon>Salinibacteraceae</taxon>
        <taxon>Salinibacter</taxon>
    </lineage>
</organism>
<dbReference type="Gene3D" id="2.60.40.4070">
    <property type="match status" value="1"/>
</dbReference>
<dbReference type="InterPro" id="IPR017853">
    <property type="entry name" value="GH"/>
</dbReference>
<dbReference type="SMART" id="SM00060">
    <property type="entry name" value="FN3"/>
    <property type="match status" value="1"/>
</dbReference>
<keyword evidence="4" id="KW-0378">Hydrolase</keyword>
<dbReference type="NCBIfam" id="TIGR04183">
    <property type="entry name" value="Por_Secre_tail"/>
    <property type="match status" value="1"/>
</dbReference>
<dbReference type="InterPro" id="IPR003961">
    <property type="entry name" value="FN3_dom"/>
</dbReference>
<dbReference type="PANTHER" id="PTHR43002">
    <property type="entry name" value="GLYCOGEN DEBRANCHING ENZYME"/>
    <property type="match status" value="1"/>
</dbReference>
<feature type="domain" description="Fibronectin type-III" evidence="3">
    <location>
        <begin position="896"/>
        <end position="994"/>
    </location>
</feature>